<evidence type="ECO:0000256" key="1">
    <source>
        <dbReference type="ARBA" id="ARBA00004589"/>
    </source>
</evidence>
<dbReference type="GO" id="GO:0098552">
    <property type="term" value="C:side of membrane"/>
    <property type="evidence" value="ECO:0007669"/>
    <property type="project" value="UniProtKB-KW"/>
</dbReference>
<keyword evidence="5" id="KW-0336">GPI-anchor</keyword>
<comment type="similarity">
    <text evidence="3">Belongs to the RBT5 family.</text>
</comment>
<dbReference type="GeneID" id="87878022"/>
<evidence type="ECO:0000256" key="8">
    <source>
        <dbReference type="ARBA" id="ARBA00023288"/>
    </source>
</evidence>
<comment type="subcellular location">
    <subcellularLocation>
        <location evidence="1">Membrane</location>
        <topology evidence="1">Lipid-anchor</topology>
        <topology evidence="1">GPI-anchor</topology>
    </subcellularLocation>
    <subcellularLocation>
        <location evidence="2">Secreted</location>
    </subcellularLocation>
</comment>
<comment type="caution">
    <text evidence="9">Lacks conserved residue(s) required for the propagation of feature annotation.</text>
</comment>
<keyword evidence="13" id="KW-1185">Reference proteome</keyword>
<evidence type="ECO:0000256" key="6">
    <source>
        <dbReference type="ARBA" id="ARBA00022729"/>
    </source>
</evidence>
<evidence type="ECO:0000256" key="4">
    <source>
        <dbReference type="ARBA" id="ARBA00022525"/>
    </source>
</evidence>
<keyword evidence="5" id="KW-0325">Glycoprotein</keyword>
<sequence>MKFTTIALTLFSAIAMAQDCPQATLMPACAAPCVSSAASAVGCNGADYACQCSKSSQIVASAQGCVLGGCGIEAAPTVISAASAICSACA</sequence>
<evidence type="ECO:0000256" key="5">
    <source>
        <dbReference type="ARBA" id="ARBA00022622"/>
    </source>
</evidence>
<dbReference type="GO" id="GO:0046872">
    <property type="term" value="F:metal ion binding"/>
    <property type="evidence" value="ECO:0007669"/>
    <property type="project" value="UniProtKB-UniRule"/>
</dbReference>
<evidence type="ECO:0000256" key="2">
    <source>
        <dbReference type="ARBA" id="ARBA00004613"/>
    </source>
</evidence>
<dbReference type="GO" id="GO:0005576">
    <property type="term" value="C:extracellular region"/>
    <property type="evidence" value="ECO:0007669"/>
    <property type="project" value="UniProtKB-SubCell"/>
</dbReference>
<evidence type="ECO:0000256" key="7">
    <source>
        <dbReference type="ARBA" id="ARBA00023157"/>
    </source>
</evidence>
<dbReference type="InterPro" id="IPR008427">
    <property type="entry name" value="Extracellular_membr_CFEM_dom"/>
</dbReference>
<protein>
    <recommendedName>
        <fullName evidence="11">CFEM domain-containing protein</fullName>
    </recommendedName>
</protein>
<evidence type="ECO:0000256" key="10">
    <source>
        <dbReference type="SAM" id="SignalP"/>
    </source>
</evidence>
<feature type="disulfide bond" evidence="9">
    <location>
        <begin position="43"/>
        <end position="50"/>
    </location>
</feature>
<evidence type="ECO:0000256" key="3">
    <source>
        <dbReference type="ARBA" id="ARBA00010031"/>
    </source>
</evidence>
<evidence type="ECO:0000256" key="9">
    <source>
        <dbReference type="PROSITE-ProRule" id="PRU01356"/>
    </source>
</evidence>
<keyword evidence="5" id="KW-0472">Membrane</keyword>
<dbReference type="RefSeq" id="XP_062688174.1">
    <property type="nucleotide sequence ID" value="XM_062840400.1"/>
</dbReference>
<gene>
    <name evidence="12" type="ORF">B0T23DRAFT_432870</name>
</gene>
<evidence type="ECO:0000313" key="13">
    <source>
        <dbReference type="Proteomes" id="UP001285908"/>
    </source>
</evidence>
<feature type="binding site" description="axial binding residue" evidence="9">
    <location>
        <position position="47"/>
    </location>
    <ligand>
        <name>heme</name>
        <dbReference type="ChEBI" id="CHEBI:30413"/>
    </ligand>
    <ligandPart>
        <name>Fe</name>
        <dbReference type="ChEBI" id="CHEBI:18248"/>
    </ligandPart>
</feature>
<proteinExistence type="inferred from homology"/>
<keyword evidence="9" id="KW-0349">Heme</keyword>
<keyword evidence="7 9" id="KW-1015">Disulfide bond</keyword>
<evidence type="ECO:0000259" key="11">
    <source>
        <dbReference type="PROSITE" id="PS52012"/>
    </source>
</evidence>
<feature type="signal peptide" evidence="10">
    <location>
        <begin position="1"/>
        <end position="17"/>
    </location>
</feature>
<feature type="chain" id="PRO_5042595996" description="CFEM domain-containing protein" evidence="10">
    <location>
        <begin position="18"/>
        <end position="90"/>
    </location>
</feature>
<keyword evidence="9" id="KW-0408">Iron</keyword>
<organism evidence="12 13">
    <name type="scientific">Neurospora hispaniola</name>
    <dbReference type="NCBI Taxonomy" id="588809"/>
    <lineage>
        <taxon>Eukaryota</taxon>
        <taxon>Fungi</taxon>
        <taxon>Dikarya</taxon>
        <taxon>Ascomycota</taxon>
        <taxon>Pezizomycotina</taxon>
        <taxon>Sordariomycetes</taxon>
        <taxon>Sordariomycetidae</taxon>
        <taxon>Sordariales</taxon>
        <taxon>Sordariaceae</taxon>
        <taxon>Neurospora</taxon>
    </lineage>
</organism>
<keyword evidence="4" id="KW-0964">Secreted</keyword>
<accession>A0AAJ0MLT2</accession>
<keyword evidence="8" id="KW-0449">Lipoprotein</keyword>
<feature type="domain" description="CFEM" evidence="11">
    <location>
        <begin position="1"/>
        <end position="90"/>
    </location>
</feature>
<dbReference type="Pfam" id="PF05730">
    <property type="entry name" value="CFEM"/>
    <property type="match status" value="1"/>
</dbReference>
<keyword evidence="9" id="KW-0479">Metal-binding</keyword>
<dbReference type="AlphaFoldDB" id="A0AAJ0MLT2"/>
<dbReference type="PROSITE" id="PS52012">
    <property type="entry name" value="CFEM"/>
    <property type="match status" value="1"/>
</dbReference>
<comment type="caution">
    <text evidence="12">The sequence shown here is derived from an EMBL/GenBank/DDBJ whole genome shotgun (WGS) entry which is preliminary data.</text>
</comment>
<dbReference type="Proteomes" id="UP001285908">
    <property type="component" value="Unassembled WGS sequence"/>
</dbReference>
<reference evidence="12 13" key="1">
    <citation type="journal article" date="2023" name="Mol. Phylogenet. Evol.">
        <title>Genome-scale phylogeny and comparative genomics of the fungal order Sordariales.</title>
        <authorList>
            <person name="Hensen N."/>
            <person name="Bonometti L."/>
            <person name="Westerberg I."/>
            <person name="Brannstrom I.O."/>
            <person name="Guillou S."/>
            <person name="Cros-Aarteil S."/>
            <person name="Calhoun S."/>
            <person name="Haridas S."/>
            <person name="Kuo A."/>
            <person name="Mondo S."/>
            <person name="Pangilinan J."/>
            <person name="Riley R."/>
            <person name="LaButti K."/>
            <person name="Andreopoulos B."/>
            <person name="Lipzen A."/>
            <person name="Chen C."/>
            <person name="Yan M."/>
            <person name="Daum C."/>
            <person name="Ng V."/>
            <person name="Clum A."/>
            <person name="Steindorff A."/>
            <person name="Ohm R.A."/>
            <person name="Martin F."/>
            <person name="Silar P."/>
            <person name="Natvig D.O."/>
            <person name="Lalanne C."/>
            <person name="Gautier V."/>
            <person name="Ament-Velasquez S.L."/>
            <person name="Kruys A."/>
            <person name="Hutchinson M.I."/>
            <person name="Powell A.J."/>
            <person name="Barry K."/>
            <person name="Miller A.N."/>
            <person name="Grigoriev I.V."/>
            <person name="Debuchy R."/>
            <person name="Gladieux P."/>
            <person name="Hiltunen Thoren M."/>
            <person name="Johannesson H."/>
        </authorList>
    </citation>
    <scope>NUCLEOTIDE SEQUENCE [LARGE SCALE GENOMIC DNA]</scope>
    <source>
        <strain evidence="12 13">FGSC 10403</strain>
    </source>
</reference>
<keyword evidence="6 10" id="KW-0732">Signal</keyword>
<dbReference type="EMBL" id="JAULSX010000010">
    <property type="protein sequence ID" value="KAK3485270.1"/>
    <property type="molecule type" value="Genomic_DNA"/>
</dbReference>
<evidence type="ECO:0000313" key="12">
    <source>
        <dbReference type="EMBL" id="KAK3485270.1"/>
    </source>
</evidence>
<name>A0AAJ0MLT2_9PEZI</name>